<comment type="caution">
    <text evidence="1">The sequence shown here is derived from an EMBL/GenBank/DDBJ whole genome shotgun (WGS) entry which is preliminary data.</text>
</comment>
<proteinExistence type="predicted"/>
<gene>
    <name evidence="1" type="ORF">C5O19_02985</name>
</gene>
<reference evidence="2" key="1">
    <citation type="submission" date="2018-02" db="EMBL/GenBank/DDBJ databases">
        <title>Genome sequencing of Solimonas sp. HR-BB.</title>
        <authorList>
            <person name="Lee Y."/>
            <person name="Jeon C.O."/>
        </authorList>
    </citation>
    <scope>NUCLEOTIDE SEQUENCE [LARGE SCALE GENOMIC DNA]</scope>
    <source>
        <strain evidence="2">HR-U</strain>
    </source>
</reference>
<accession>A0A2S7ILL6</accession>
<organism evidence="1 2">
    <name type="scientific">Siphonobacter curvatus</name>
    <dbReference type="NCBI Taxonomy" id="2094562"/>
    <lineage>
        <taxon>Bacteria</taxon>
        <taxon>Pseudomonadati</taxon>
        <taxon>Bacteroidota</taxon>
        <taxon>Cytophagia</taxon>
        <taxon>Cytophagales</taxon>
        <taxon>Cytophagaceae</taxon>
        <taxon>Siphonobacter</taxon>
    </lineage>
</organism>
<protein>
    <submittedName>
        <fullName evidence="1">Uncharacterized protein</fullName>
    </submittedName>
</protein>
<evidence type="ECO:0000313" key="2">
    <source>
        <dbReference type="Proteomes" id="UP000239590"/>
    </source>
</evidence>
<dbReference type="EMBL" id="PTRA01000001">
    <property type="protein sequence ID" value="PQA58643.1"/>
    <property type="molecule type" value="Genomic_DNA"/>
</dbReference>
<keyword evidence="2" id="KW-1185">Reference proteome</keyword>
<name>A0A2S7ILL6_9BACT</name>
<sequence>MQARQYGTIPTQGPVVQASFSIAADYQRPSKTRPYLQRKPWDWGYGANLTTIAGATNQVLLP</sequence>
<dbReference type="AlphaFoldDB" id="A0A2S7ILL6"/>
<dbReference type="Proteomes" id="UP000239590">
    <property type="component" value="Unassembled WGS sequence"/>
</dbReference>
<evidence type="ECO:0000313" key="1">
    <source>
        <dbReference type="EMBL" id="PQA58643.1"/>
    </source>
</evidence>